<feature type="region of interest" description="Disordered" evidence="1">
    <location>
        <begin position="124"/>
        <end position="175"/>
    </location>
</feature>
<gene>
    <name evidence="2" type="ORF">AVDCRST_MAG27-972</name>
</gene>
<feature type="compositionally biased region" description="Pro residues" evidence="1">
    <location>
        <begin position="129"/>
        <end position="138"/>
    </location>
</feature>
<feature type="non-terminal residue" evidence="2">
    <location>
        <position position="175"/>
    </location>
</feature>
<sequence length="175" mass="20436">DHLLHRRHAFRPWRRPRPLPPPLRLHRRDGRGDDRALERDHRPRGRGLASRRRRHRPEARGAGRPPRPPAWPQASRHRQQRRPRDPRLARLGQRPALCRAGARRPQPRPLPLRLPHLAQHASRLDQPARPQPWPPQAPAAPGRCRRRCLGLPPRHPRRGRCPPHGTIETNTEAFV</sequence>
<evidence type="ECO:0000256" key="1">
    <source>
        <dbReference type="SAM" id="MobiDB-lite"/>
    </source>
</evidence>
<reference evidence="2" key="1">
    <citation type="submission" date="2020-02" db="EMBL/GenBank/DDBJ databases">
        <authorList>
            <person name="Meier V. D."/>
        </authorList>
    </citation>
    <scope>NUCLEOTIDE SEQUENCE</scope>
    <source>
        <strain evidence="2">AVDCRST_MAG27</strain>
    </source>
</reference>
<feature type="compositionally biased region" description="Basic and acidic residues" evidence="1">
    <location>
        <begin position="30"/>
        <end position="41"/>
    </location>
</feature>
<evidence type="ECO:0000313" key="2">
    <source>
        <dbReference type="EMBL" id="CAA9231184.1"/>
    </source>
</evidence>
<dbReference type="EMBL" id="CADCTD010000040">
    <property type="protein sequence ID" value="CAA9231184.1"/>
    <property type="molecule type" value="Genomic_DNA"/>
</dbReference>
<feature type="compositionally biased region" description="Basic residues" evidence="1">
    <location>
        <begin position="1"/>
        <end position="17"/>
    </location>
</feature>
<proteinExistence type="predicted"/>
<feature type="compositionally biased region" description="Basic residues" evidence="1">
    <location>
        <begin position="143"/>
        <end position="161"/>
    </location>
</feature>
<dbReference type="GO" id="GO:0016787">
    <property type="term" value="F:hydrolase activity"/>
    <property type="evidence" value="ECO:0007669"/>
    <property type="project" value="UniProtKB-KW"/>
</dbReference>
<name>A0A6J4HR50_9PROT</name>
<organism evidence="2">
    <name type="scientific">uncultured Craurococcus sp</name>
    <dbReference type="NCBI Taxonomy" id="1135998"/>
    <lineage>
        <taxon>Bacteria</taxon>
        <taxon>Pseudomonadati</taxon>
        <taxon>Pseudomonadota</taxon>
        <taxon>Alphaproteobacteria</taxon>
        <taxon>Acetobacterales</taxon>
        <taxon>Acetobacteraceae</taxon>
        <taxon>Craurococcus</taxon>
        <taxon>environmental samples</taxon>
    </lineage>
</organism>
<dbReference type="AlphaFoldDB" id="A0A6J4HR50"/>
<protein>
    <submittedName>
        <fullName evidence="2">Phosphohydrolase (MutT/nudix family protein)</fullName>
    </submittedName>
</protein>
<feature type="non-terminal residue" evidence="2">
    <location>
        <position position="1"/>
    </location>
</feature>
<accession>A0A6J4HR50</accession>
<keyword evidence="2" id="KW-0378">Hydrolase</keyword>
<feature type="region of interest" description="Disordered" evidence="1">
    <location>
        <begin position="1"/>
        <end position="110"/>
    </location>
</feature>
<feature type="compositionally biased region" description="Basic residues" evidence="1">
    <location>
        <begin position="42"/>
        <end position="57"/>
    </location>
</feature>